<name>A0ABU1W3W3_9GAMM</name>
<dbReference type="InterPro" id="IPR036412">
    <property type="entry name" value="HAD-like_sf"/>
</dbReference>
<evidence type="ECO:0000256" key="8">
    <source>
        <dbReference type="ARBA" id="ARBA00044926"/>
    </source>
</evidence>
<comment type="caution">
    <text evidence="11">The sequence shown here is derived from an EMBL/GenBank/DDBJ whole genome shotgun (WGS) entry which is preliminary data.</text>
</comment>
<dbReference type="SFLD" id="SFLDF00046">
    <property type="entry name" value="beta-phosphoglucomutase"/>
    <property type="match status" value="1"/>
</dbReference>
<dbReference type="SFLD" id="SFLDG01135">
    <property type="entry name" value="C1.5.6:_HAD__Beta-PGM__Phospha"/>
    <property type="match status" value="1"/>
</dbReference>
<keyword evidence="5" id="KW-0460">Magnesium</keyword>
<evidence type="ECO:0000313" key="11">
    <source>
        <dbReference type="EMBL" id="MDR7122669.1"/>
    </source>
</evidence>
<dbReference type="SFLD" id="SFLDG01129">
    <property type="entry name" value="C1.5:_HAD__Beta-PGM__Phosphata"/>
    <property type="match status" value="1"/>
</dbReference>
<evidence type="ECO:0000256" key="7">
    <source>
        <dbReference type="ARBA" id="ARBA00023277"/>
    </source>
</evidence>
<comment type="cofactor">
    <cofactor evidence="1">
        <name>Mg(2+)</name>
        <dbReference type="ChEBI" id="CHEBI:18420"/>
    </cofactor>
</comment>
<dbReference type="Gene3D" id="1.10.150.240">
    <property type="entry name" value="Putative phosphatase, domain 2"/>
    <property type="match status" value="1"/>
</dbReference>
<dbReference type="RefSeq" id="WP_310281072.1">
    <property type="nucleotide sequence ID" value="NZ_JAVDWR010000019.1"/>
</dbReference>
<dbReference type="InterPro" id="IPR006439">
    <property type="entry name" value="HAD-SF_hydro_IA"/>
</dbReference>
<protein>
    <recommendedName>
        <fullName evidence="10">Beta-phosphoglucomutase</fullName>
        <ecNumber evidence="9">5.4.2.6</ecNumber>
    </recommendedName>
</protein>
<evidence type="ECO:0000313" key="12">
    <source>
        <dbReference type="Proteomes" id="UP001257909"/>
    </source>
</evidence>
<gene>
    <name evidence="11" type="ORF">J2W69_003644</name>
</gene>
<comment type="similarity">
    <text evidence="2">Belongs to the HAD-like hydrolase superfamily. CbbY/CbbZ/Gph/YieH family.</text>
</comment>
<dbReference type="EMBL" id="JAVDWR010000019">
    <property type="protein sequence ID" value="MDR7122669.1"/>
    <property type="molecule type" value="Genomic_DNA"/>
</dbReference>
<dbReference type="InterPro" id="IPR023198">
    <property type="entry name" value="PGP-like_dom2"/>
</dbReference>
<dbReference type="InterPro" id="IPR010976">
    <property type="entry name" value="B-phosphoglucomutase_hydrolase"/>
</dbReference>
<evidence type="ECO:0000256" key="9">
    <source>
        <dbReference type="ARBA" id="ARBA00044968"/>
    </source>
</evidence>
<dbReference type="NCBIfam" id="TIGR01509">
    <property type="entry name" value="HAD-SF-IA-v3"/>
    <property type="match status" value="1"/>
</dbReference>
<evidence type="ECO:0000256" key="2">
    <source>
        <dbReference type="ARBA" id="ARBA00006171"/>
    </source>
</evidence>
<dbReference type="Gene3D" id="3.40.50.1000">
    <property type="entry name" value="HAD superfamily/HAD-like"/>
    <property type="match status" value="1"/>
</dbReference>
<dbReference type="SFLD" id="SFLDS00003">
    <property type="entry name" value="Haloacid_Dehalogenase"/>
    <property type="match status" value="1"/>
</dbReference>
<comment type="catalytic activity">
    <reaction evidence="8">
        <text>beta-D-glucose 1-phosphate = beta-D-glucose 6-phosphate</text>
        <dbReference type="Rhea" id="RHEA:20113"/>
        <dbReference type="ChEBI" id="CHEBI:57684"/>
        <dbReference type="ChEBI" id="CHEBI:58247"/>
        <dbReference type="EC" id="5.4.2.6"/>
    </reaction>
</comment>
<dbReference type="NCBIfam" id="TIGR01990">
    <property type="entry name" value="bPGM"/>
    <property type="match status" value="1"/>
</dbReference>
<evidence type="ECO:0000256" key="3">
    <source>
        <dbReference type="ARBA" id="ARBA00022553"/>
    </source>
</evidence>
<evidence type="ECO:0000256" key="5">
    <source>
        <dbReference type="ARBA" id="ARBA00022842"/>
    </source>
</evidence>
<keyword evidence="7" id="KW-0119">Carbohydrate metabolism</keyword>
<evidence type="ECO:0000256" key="4">
    <source>
        <dbReference type="ARBA" id="ARBA00022723"/>
    </source>
</evidence>
<dbReference type="InterPro" id="IPR023214">
    <property type="entry name" value="HAD_sf"/>
</dbReference>
<dbReference type="SUPFAM" id="SSF56784">
    <property type="entry name" value="HAD-like"/>
    <property type="match status" value="1"/>
</dbReference>
<organism evidence="11 12">
    <name type="scientific">Rheinheimera soli</name>
    <dbReference type="NCBI Taxonomy" id="443616"/>
    <lineage>
        <taxon>Bacteria</taxon>
        <taxon>Pseudomonadati</taxon>
        <taxon>Pseudomonadota</taxon>
        <taxon>Gammaproteobacteria</taxon>
        <taxon>Chromatiales</taxon>
        <taxon>Chromatiaceae</taxon>
        <taxon>Rheinheimera</taxon>
    </lineage>
</organism>
<keyword evidence="4" id="KW-0479">Metal-binding</keyword>
<dbReference type="PANTHER" id="PTHR46193">
    <property type="entry name" value="6-PHOSPHOGLUCONATE PHOSPHATASE"/>
    <property type="match status" value="1"/>
</dbReference>
<dbReference type="PANTHER" id="PTHR46193:SF18">
    <property type="entry name" value="HEXITOL PHOSPHATASE B"/>
    <property type="match status" value="1"/>
</dbReference>
<keyword evidence="3" id="KW-0597">Phosphoprotein</keyword>
<dbReference type="EC" id="5.4.2.6" evidence="9"/>
<dbReference type="Proteomes" id="UP001257909">
    <property type="component" value="Unassembled WGS sequence"/>
</dbReference>
<accession>A0ABU1W3W3</accession>
<dbReference type="InterPro" id="IPR051600">
    <property type="entry name" value="Beta-PGM-like"/>
</dbReference>
<evidence type="ECO:0000256" key="1">
    <source>
        <dbReference type="ARBA" id="ARBA00001946"/>
    </source>
</evidence>
<dbReference type="CDD" id="cd02598">
    <property type="entry name" value="HAD_BPGM"/>
    <property type="match status" value="1"/>
</dbReference>
<keyword evidence="6" id="KW-0413">Isomerase</keyword>
<evidence type="ECO:0000256" key="6">
    <source>
        <dbReference type="ARBA" id="ARBA00023235"/>
    </source>
</evidence>
<dbReference type="Pfam" id="PF00702">
    <property type="entry name" value="Hydrolase"/>
    <property type="match status" value="1"/>
</dbReference>
<dbReference type="NCBIfam" id="TIGR02009">
    <property type="entry name" value="PGMB-YQAB-SF"/>
    <property type="match status" value="1"/>
</dbReference>
<keyword evidence="12" id="KW-1185">Reference proteome</keyword>
<sequence length="217" mass="23203">MIQAFVFDLDGVLTDTAEYHFLAWQQLATQLGIDFSREDNELLKGVDRMGSLELILKLGKVQLSQDEKLKLAAQKNTDYLKLVESMSPADLFPGVLPLFSSLKAAGIKTALASASKNAALVLQKLGIPDLFDYVADSNFIQNGKPDPEIFLTCAKALGIAPERCIGVEDAPAGVTAIKAAGMYALGIGEARALAQADLVIPAVSAINQPLLTRLLTM</sequence>
<evidence type="ECO:0000256" key="10">
    <source>
        <dbReference type="ARBA" id="ARBA00044991"/>
    </source>
</evidence>
<dbReference type="InterPro" id="IPR010972">
    <property type="entry name" value="Beta-PGM"/>
</dbReference>
<reference evidence="11 12" key="1">
    <citation type="submission" date="2023-07" db="EMBL/GenBank/DDBJ databases">
        <title>Sorghum-associated microbial communities from plants grown in Nebraska, USA.</title>
        <authorList>
            <person name="Schachtman D."/>
        </authorList>
    </citation>
    <scope>NUCLEOTIDE SEQUENCE [LARGE SCALE GENOMIC DNA]</scope>
    <source>
        <strain evidence="11 12">4138</strain>
    </source>
</reference>
<proteinExistence type="inferred from homology"/>